<keyword evidence="5" id="KW-0574">Periplasm</keyword>
<evidence type="ECO:0000313" key="11">
    <source>
        <dbReference type="EMBL" id="KAB2817041.1"/>
    </source>
</evidence>
<feature type="binding site" description="covalent" evidence="8">
    <location>
        <position position="225"/>
    </location>
    <ligand>
        <name>heme c</name>
        <dbReference type="ChEBI" id="CHEBI:61717"/>
        <label>2</label>
    </ligand>
</feature>
<dbReference type="InterPro" id="IPR026259">
    <property type="entry name" value="MauG/Cytc_peroxidase"/>
</dbReference>
<dbReference type="PANTHER" id="PTHR30600">
    <property type="entry name" value="CYTOCHROME C PEROXIDASE-RELATED"/>
    <property type="match status" value="1"/>
</dbReference>
<keyword evidence="4" id="KW-0732">Signal</keyword>
<keyword evidence="7 9" id="KW-0408">Iron</keyword>
<dbReference type="Proteomes" id="UP000484164">
    <property type="component" value="Unassembled WGS sequence"/>
</dbReference>
<evidence type="ECO:0000256" key="2">
    <source>
        <dbReference type="ARBA" id="ARBA00022617"/>
    </source>
</evidence>
<evidence type="ECO:0000256" key="6">
    <source>
        <dbReference type="ARBA" id="ARBA00023002"/>
    </source>
</evidence>
<comment type="cofactor">
    <cofactor evidence="8">
        <name>heme</name>
        <dbReference type="ChEBI" id="CHEBI:30413"/>
    </cofactor>
    <text evidence="8">Binds 2 heme groups.</text>
</comment>
<dbReference type="SUPFAM" id="SSF46626">
    <property type="entry name" value="Cytochrome c"/>
    <property type="match status" value="2"/>
</dbReference>
<comment type="caution">
    <text evidence="11">The sequence shown here is derived from an EMBL/GenBank/DDBJ whole genome shotgun (WGS) entry which is preliminary data.</text>
</comment>
<evidence type="ECO:0000256" key="8">
    <source>
        <dbReference type="PIRSR" id="PIRSR000294-1"/>
    </source>
</evidence>
<dbReference type="GO" id="GO:0042597">
    <property type="term" value="C:periplasmic space"/>
    <property type="evidence" value="ECO:0007669"/>
    <property type="project" value="UniProtKB-SubCell"/>
</dbReference>
<dbReference type="InterPro" id="IPR051395">
    <property type="entry name" value="Cytochrome_c_Peroxidase/MauG"/>
</dbReference>
<gene>
    <name evidence="11" type="ORF">F8C82_01205</name>
</gene>
<dbReference type="OrthoDB" id="9805202at2"/>
<organism evidence="11 12">
    <name type="scientific">Phaeocystidibacter marisrubri</name>
    <dbReference type="NCBI Taxonomy" id="1577780"/>
    <lineage>
        <taxon>Bacteria</taxon>
        <taxon>Pseudomonadati</taxon>
        <taxon>Bacteroidota</taxon>
        <taxon>Flavobacteriia</taxon>
        <taxon>Flavobacteriales</taxon>
        <taxon>Phaeocystidibacteraceae</taxon>
        <taxon>Phaeocystidibacter</taxon>
    </lineage>
</organism>
<evidence type="ECO:0000256" key="1">
    <source>
        <dbReference type="ARBA" id="ARBA00004418"/>
    </source>
</evidence>
<keyword evidence="3 9" id="KW-0479">Metal-binding</keyword>
<accession>A0A6L3ZGK2</accession>
<dbReference type="EMBL" id="WBVQ01000001">
    <property type="protein sequence ID" value="KAB2817041.1"/>
    <property type="molecule type" value="Genomic_DNA"/>
</dbReference>
<feature type="binding site" description="covalent" evidence="8">
    <location>
        <position position="222"/>
    </location>
    <ligand>
        <name>heme c</name>
        <dbReference type="ChEBI" id="CHEBI:61717"/>
        <label>2</label>
    </ligand>
</feature>
<feature type="domain" description="Cytochrome c" evidence="10">
    <location>
        <begin position="55"/>
        <end position="165"/>
    </location>
</feature>
<dbReference type="PROSITE" id="PS51007">
    <property type="entry name" value="CYTC"/>
    <property type="match status" value="2"/>
</dbReference>
<name>A0A6L3ZGK2_9FLAO</name>
<feature type="binding site" description="axial binding residue" evidence="9">
    <location>
        <position position="81"/>
    </location>
    <ligand>
        <name>heme c</name>
        <dbReference type="ChEBI" id="CHEBI:61717"/>
        <label>1</label>
    </ligand>
    <ligandPart>
        <name>Fe</name>
        <dbReference type="ChEBI" id="CHEBI:18248"/>
    </ligandPart>
</feature>
<feature type="binding site" description="axial binding residue" evidence="9">
    <location>
        <position position="226"/>
    </location>
    <ligand>
        <name>heme c</name>
        <dbReference type="ChEBI" id="CHEBI:61717"/>
        <label>2</label>
    </ligand>
    <ligandPart>
        <name>Fe</name>
        <dbReference type="ChEBI" id="CHEBI:18248"/>
    </ligandPart>
</feature>
<keyword evidence="2 8" id="KW-0349">Heme</keyword>
<evidence type="ECO:0000256" key="3">
    <source>
        <dbReference type="ARBA" id="ARBA00022723"/>
    </source>
</evidence>
<dbReference type="PROSITE" id="PS51257">
    <property type="entry name" value="PROKAR_LIPOPROTEIN"/>
    <property type="match status" value="1"/>
</dbReference>
<dbReference type="GO" id="GO:0046872">
    <property type="term" value="F:metal ion binding"/>
    <property type="evidence" value="ECO:0007669"/>
    <property type="project" value="UniProtKB-KW"/>
</dbReference>
<dbReference type="InterPro" id="IPR004852">
    <property type="entry name" value="Di-haem_cyt_c_peroxidsae"/>
</dbReference>
<keyword evidence="12" id="KW-1185">Reference proteome</keyword>
<comment type="subcellular location">
    <subcellularLocation>
        <location evidence="1">Periplasm</location>
    </subcellularLocation>
</comment>
<evidence type="ECO:0000313" key="12">
    <source>
        <dbReference type="Proteomes" id="UP000484164"/>
    </source>
</evidence>
<dbReference type="GO" id="GO:0004130">
    <property type="term" value="F:cytochrome-c peroxidase activity"/>
    <property type="evidence" value="ECO:0007669"/>
    <property type="project" value="TreeGrafter"/>
</dbReference>
<evidence type="ECO:0000256" key="9">
    <source>
        <dbReference type="PIRSR" id="PIRSR000294-2"/>
    </source>
</evidence>
<dbReference type="PIRSF" id="PIRSF000294">
    <property type="entry name" value="Cytochrome-c_peroxidase"/>
    <property type="match status" value="1"/>
</dbReference>
<evidence type="ECO:0000256" key="4">
    <source>
        <dbReference type="ARBA" id="ARBA00022729"/>
    </source>
</evidence>
<keyword evidence="6" id="KW-0560">Oxidoreductase</keyword>
<evidence type="ECO:0000256" key="5">
    <source>
        <dbReference type="ARBA" id="ARBA00022764"/>
    </source>
</evidence>
<dbReference type="GO" id="GO:0020037">
    <property type="term" value="F:heme binding"/>
    <property type="evidence" value="ECO:0007669"/>
    <property type="project" value="InterPro"/>
</dbReference>
<dbReference type="Pfam" id="PF03150">
    <property type="entry name" value="CCP_MauG"/>
    <property type="match status" value="1"/>
</dbReference>
<evidence type="ECO:0000256" key="7">
    <source>
        <dbReference type="ARBA" id="ARBA00023004"/>
    </source>
</evidence>
<dbReference type="AlphaFoldDB" id="A0A6L3ZGK2"/>
<comment type="PTM">
    <text evidence="8">Binds 2 heme groups per subunit.</text>
</comment>
<sequence>MKKWIVVVGVLSFVACQPDRFEESTIGPDVTYIDFPTPDNFPAPSIPGDNPTTEEGVRLGRHLFYDKRLSDDNTLACAGCHFQDFGFADFNATSTGIDGVAGDMNAMVLFNLAWQDHFFWDGRSPSLEAQAIEPVINPIEMHTTWDKVLMKLESDSAYQYMFNAAFGPNSFTKENAAKAIAQFERMLISSNSKFDQYLKGQYQFTPEEQLGYTIFSSERGDCFHCHGDAATGNLFGAFGTLQFSNNGLDSILTPGSGREGVTGDTLDRAKFKIPSLRNVEYTYPYMHDGRFQNLFQVLEHYNSGGHSSYTLDPNMKNPGESRNWTQQEKDALLAFLYTLSDPTFLTDTAFADPFE</sequence>
<proteinExistence type="predicted"/>
<dbReference type="GO" id="GO:0009055">
    <property type="term" value="F:electron transfer activity"/>
    <property type="evidence" value="ECO:0007669"/>
    <property type="project" value="InterPro"/>
</dbReference>
<reference evidence="11 12" key="1">
    <citation type="submission" date="2019-10" db="EMBL/GenBank/DDBJ databases">
        <title>Genome sequence of Phaeocystidibacter marisrubri JCM30614 (type strain).</title>
        <authorList>
            <person name="Bowman J.P."/>
        </authorList>
    </citation>
    <scope>NUCLEOTIDE SEQUENCE [LARGE SCALE GENOMIC DNA]</scope>
    <source>
        <strain evidence="11 12">JCM 30614</strain>
    </source>
</reference>
<feature type="binding site" description="covalent" evidence="8">
    <location>
        <position position="80"/>
    </location>
    <ligand>
        <name>heme c</name>
        <dbReference type="ChEBI" id="CHEBI:61717"/>
        <label>1</label>
    </ligand>
</feature>
<dbReference type="Gene3D" id="1.10.760.10">
    <property type="entry name" value="Cytochrome c-like domain"/>
    <property type="match status" value="2"/>
</dbReference>
<protein>
    <submittedName>
        <fullName evidence="11">C-type cytochrome</fullName>
    </submittedName>
</protein>
<dbReference type="RefSeq" id="WP_151691613.1">
    <property type="nucleotide sequence ID" value="NZ_BMGX01000002.1"/>
</dbReference>
<feature type="domain" description="Cytochrome c" evidence="10">
    <location>
        <begin position="206"/>
        <end position="340"/>
    </location>
</feature>
<feature type="binding site" description="covalent" evidence="8">
    <location>
        <position position="77"/>
    </location>
    <ligand>
        <name>heme c</name>
        <dbReference type="ChEBI" id="CHEBI:61717"/>
        <label>1</label>
    </ligand>
</feature>
<dbReference type="InterPro" id="IPR009056">
    <property type="entry name" value="Cyt_c-like_dom"/>
</dbReference>
<evidence type="ECO:0000259" key="10">
    <source>
        <dbReference type="PROSITE" id="PS51007"/>
    </source>
</evidence>
<dbReference type="InterPro" id="IPR036909">
    <property type="entry name" value="Cyt_c-like_dom_sf"/>
</dbReference>